<feature type="binding site" description="axial binding residue" evidence="6">
    <location>
        <position position="232"/>
    </location>
    <ligand>
        <name>heme c</name>
        <dbReference type="ChEBI" id="CHEBI:61717"/>
        <label>1</label>
    </ligand>
    <ligandPart>
        <name>Fe</name>
        <dbReference type="ChEBI" id="CHEBI:18248"/>
    </ligandPart>
</feature>
<dbReference type="PRINTS" id="PR00609">
    <property type="entry name" value="CYTOCHROMEC3"/>
</dbReference>
<evidence type="ECO:0000256" key="4">
    <source>
        <dbReference type="ARBA" id="ARBA00022982"/>
    </source>
</evidence>
<sequence length="233" mass="26604">MNYQLKKIIIISTLIIAFLGITYALYAFLMQIGVDEGYEPIQPIHFSHKIHAGDNQIDCKYCHSGARTSAVAGVPSLNVCMGCHNTISEYEGEEDLANGYTKEFYTKEIKKLYEAVGWDEQKFRYTGTSKPVQWIRIHKLPDFTYFNHSQHVAVGGLECQKCHGEVQQMEVVRQYAPLTMGWCINCHRQMPVNANNPYYQHYEEVHKALAKKLNVSKLTVAQMGGLECAKCHY</sequence>
<keyword evidence="1" id="KW-0813">Transport</keyword>
<reference evidence="9 10" key="1">
    <citation type="submission" date="2018-06" db="EMBL/GenBank/DDBJ databases">
        <authorList>
            <consortium name="Pathogen Informatics"/>
            <person name="Doyle S."/>
        </authorList>
    </citation>
    <scope>NUCLEOTIDE SEQUENCE [LARGE SCALE GENOMIC DNA]</scope>
    <source>
        <strain evidence="9 10">NCTC11546</strain>
    </source>
</reference>
<evidence type="ECO:0000256" key="7">
    <source>
        <dbReference type="SAM" id="Phobius"/>
    </source>
</evidence>
<comment type="cofactor">
    <cofactor evidence="6">
        <name>heme c</name>
        <dbReference type="ChEBI" id="CHEBI:61717"/>
    </cofactor>
    <text evidence="6">Binds 4 heme c groups covalently per monomer.</text>
</comment>
<dbReference type="AlphaFoldDB" id="A0A2X2RPZ8"/>
<dbReference type="Proteomes" id="UP000249891">
    <property type="component" value="Unassembled WGS sequence"/>
</dbReference>
<dbReference type="RefSeq" id="WP_128091745.1">
    <property type="nucleotide sequence ID" value="NZ_UARG01000017.1"/>
</dbReference>
<feature type="binding site" description="axial binding residue" evidence="6">
    <location>
        <position position="162"/>
    </location>
    <ligand>
        <name>heme c</name>
        <dbReference type="ChEBI" id="CHEBI:61717"/>
        <label>1</label>
    </ligand>
    <ligandPart>
        <name>Fe</name>
        <dbReference type="ChEBI" id="CHEBI:18248"/>
    </ligandPart>
</feature>
<dbReference type="GO" id="GO:0046872">
    <property type="term" value="F:metal ion binding"/>
    <property type="evidence" value="ECO:0007669"/>
    <property type="project" value="UniProtKB-KW"/>
</dbReference>
<feature type="transmembrane region" description="Helical" evidence="7">
    <location>
        <begin position="7"/>
        <end position="29"/>
    </location>
</feature>
<keyword evidence="7" id="KW-0812">Transmembrane</keyword>
<dbReference type="SUPFAM" id="SSF48695">
    <property type="entry name" value="Multiheme cytochromes"/>
    <property type="match status" value="1"/>
</dbReference>
<dbReference type="GO" id="GO:0009055">
    <property type="term" value="F:electron transfer activity"/>
    <property type="evidence" value="ECO:0007669"/>
    <property type="project" value="InterPro"/>
</dbReference>
<dbReference type="EMBL" id="UARG01000017">
    <property type="protein sequence ID" value="SQA78693.1"/>
    <property type="molecule type" value="Genomic_DNA"/>
</dbReference>
<dbReference type="InterPro" id="IPR036280">
    <property type="entry name" value="Multihaem_cyt_sf"/>
</dbReference>
<protein>
    <submittedName>
        <fullName evidence="9">Class III cytochrome C family</fullName>
    </submittedName>
</protein>
<keyword evidence="7" id="KW-0472">Membrane</keyword>
<feature type="domain" description="Class III cytochrome C" evidence="8">
    <location>
        <begin position="39"/>
        <end position="96"/>
    </location>
</feature>
<dbReference type="Gene3D" id="3.90.10.10">
    <property type="entry name" value="Cytochrome C3"/>
    <property type="match status" value="2"/>
</dbReference>
<organism evidence="9 10">
    <name type="scientific">Capnocytophaga ochracea</name>
    <dbReference type="NCBI Taxonomy" id="1018"/>
    <lineage>
        <taxon>Bacteria</taxon>
        <taxon>Pseudomonadati</taxon>
        <taxon>Bacteroidota</taxon>
        <taxon>Flavobacteriia</taxon>
        <taxon>Flavobacteriales</taxon>
        <taxon>Flavobacteriaceae</taxon>
        <taxon>Capnocytophaga</taxon>
    </lineage>
</organism>
<dbReference type="PANTHER" id="PTHR39425:SF1">
    <property type="entry name" value="CYTOCHROME C7-LIKE DOMAIN-CONTAINING PROTEIN"/>
    <property type="match status" value="1"/>
</dbReference>
<evidence type="ECO:0000256" key="3">
    <source>
        <dbReference type="ARBA" id="ARBA00022723"/>
    </source>
</evidence>
<gene>
    <name evidence="9" type="ORF">NCTC11546_01934</name>
</gene>
<keyword evidence="3 6" id="KW-0479">Metal-binding</keyword>
<dbReference type="InterPro" id="IPR020942">
    <property type="entry name" value="Cyt_c_III_dom"/>
</dbReference>
<evidence type="ECO:0000313" key="9">
    <source>
        <dbReference type="EMBL" id="SQA78693.1"/>
    </source>
</evidence>
<dbReference type="GO" id="GO:0020037">
    <property type="term" value="F:heme binding"/>
    <property type="evidence" value="ECO:0007669"/>
    <property type="project" value="InterPro"/>
</dbReference>
<evidence type="ECO:0000256" key="2">
    <source>
        <dbReference type="ARBA" id="ARBA00022617"/>
    </source>
</evidence>
<feature type="binding site" description="axial binding residue" evidence="6">
    <location>
        <position position="163"/>
    </location>
    <ligand>
        <name>heme c</name>
        <dbReference type="ChEBI" id="CHEBI:61717"/>
        <label>1</label>
    </ligand>
    <ligandPart>
        <name>Fe</name>
        <dbReference type="ChEBI" id="CHEBI:18248"/>
    </ligandPart>
</feature>
<keyword evidence="2 6" id="KW-0349">Heme</keyword>
<dbReference type="CDD" id="cd08168">
    <property type="entry name" value="Cytochrom_C3"/>
    <property type="match status" value="2"/>
</dbReference>
<feature type="binding site" description="axial binding residue" evidence="6">
    <location>
        <position position="148"/>
    </location>
    <ligand>
        <name>heme c</name>
        <dbReference type="ChEBI" id="CHEBI:61717"/>
        <label>1</label>
    </ligand>
    <ligandPart>
        <name>Fe</name>
        <dbReference type="ChEBI" id="CHEBI:18248"/>
    </ligandPart>
</feature>
<name>A0A2X2RPZ8_CAPOC</name>
<dbReference type="PANTHER" id="PTHR39425">
    <property type="entry name" value="LIPOPROTEIN CYTOCHROME C"/>
    <property type="match status" value="1"/>
</dbReference>
<evidence type="ECO:0000313" key="10">
    <source>
        <dbReference type="Proteomes" id="UP000249891"/>
    </source>
</evidence>
<feature type="binding site" description="axial binding residue" evidence="6">
    <location>
        <position position="228"/>
    </location>
    <ligand>
        <name>heme c</name>
        <dbReference type="ChEBI" id="CHEBI:61717"/>
        <label>1</label>
    </ligand>
    <ligandPart>
        <name>Fe</name>
        <dbReference type="ChEBI" id="CHEBI:18248"/>
    </ligandPart>
</feature>
<evidence type="ECO:0000256" key="1">
    <source>
        <dbReference type="ARBA" id="ARBA00022448"/>
    </source>
</evidence>
<feature type="binding site" description="axial binding residue" evidence="6">
    <location>
        <position position="151"/>
    </location>
    <ligand>
        <name>heme c</name>
        <dbReference type="ChEBI" id="CHEBI:61717"/>
        <label>1</label>
    </ligand>
    <ligandPart>
        <name>Fe</name>
        <dbReference type="ChEBI" id="CHEBI:18248"/>
    </ligandPart>
</feature>
<accession>A0A2X2RPZ8</accession>
<keyword evidence="5 6" id="KW-0408">Iron</keyword>
<feature type="binding site" description="axial binding residue" evidence="6">
    <location>
        <position position="231"/>
    </location>
    <ligand>
        <name>heme c</name>
        <dbReference type="ChEBI" id="CHEBI:61717"/>
        <label>1</label>
    </ligand>
    <ligandPart>
        <name>Fe</name>
        <dbReference type="ChEBI" id="CHEBI:18248"/>
    </ligandPart>
</feature>
<dbReference type="InterPro" id="IPR002322">
    <property type="entry name" value="Cyt_c_III"/>
</dbReference>
<evidence type="ECO:0000256" key="6">
    <source>
        <dbReference type="PIRSR" id="PIRSR602322-1"/>
    </source>
</evidence>
<feature type="binding site" description="axial binding residue" evidence="6">
    <location>
        <position position="159"/>
    </location>
    <ligand>
        <name>heme c</name>
        <dbReference type="ChEBI" id="CHEBI:61717"/>
        <label>1</label>
    </ligand>
    <ligandPart>
        <name>Fe</name>
        <dbReference type="ChEBI" id="CHEBI:18248"/>
    </ligandPart>
</feature>
<evidence type="ECO:0000259" key="8">
    <source>
        <dbReference type="Pfam" id="PF02085"/>
    </source>
</evidence>
<dbReference type="Pfam" id="PF02085">
    <property type="entry name" value="Cytochrom_CIII"/>
    <property type="match status" value="1"/>
</dbReference>
<keyword evidence="4" id="KW-0249">Electron transport</keyword>
<evidence type="ECO:0000256" key="5">
    <source>
        <dbReference type="ARBA" id="ARBA00023004"/>
    </source>
</evidence>
<proteinExistence type="predicted"/>
<keyword evidence="7" id="KW-1133">Transmembrane helix</keyword>